<keyword evidence="2" id="KW-0813">Transport</keyword>
<dbReference type="PANTHER" id="PTHR43129:SF1">
    <property type="entry name" value="FOSMIDOMYCIN RESISTANCE PROTEIN"/>
    <property type="match status" value="1"/>
</dbReference>
<feature type="transmembrane region" description="Helical" evidence="6">
    <location>
        <begin position="70"/>
        <end position="86"/>
    </location>
</feature>
<dbReference type="PANTHER" id="PTHR43129">
    <property type="entry name" value="FOSMIDOMYCIN RESISTANCE PROTEIN"/>
    <property type="match status" value="1"/>
</dbReference>
<feature type="transmembrane region" description="Helical" evidence="6">
    <location>
        <begin position="244"/>
        <end position="266"/>
    </location>
</feature>
<evidence type="ECO:0000313" key="9">
    <source>
        <dbReference type="Proteomes" id="UP000183469"/>
    </source>
</evidence>
<proteinExistence type="predicted"/>
<dbReference type="Proteomes" id="UP000183469">
    <property type="component" value="Unassembled WGS sequence"/>
</dbReference>
<evidence type="ECO:0000259" key="7">
    <source>
        <dbReference type="PROSITE" id="PS50850"/>
    </source>
</evidence>
<dbReference type="Pfam" id="PF07690">
    <property type="entry name" value="MFS_1"/>
    <property type="match status" value="1"/>
</dbReference>
<feature type="transmembrane region" description="Helical" evidence="6">
    <location>
        <begin position="92"/>
        <end position="110"/>
    </location>
</feature>
<evidence type="ECO:0000256" key="3">
    <source>
        <dbReference type="ARBA" id="ARBA00022692"/>
    </source>
</evidence>
<dbReference type="PROSITE" id="PS50850">
    <property type="entry name" value="MFS"/>
    <property type="match status" value="1"/>
</dbReference>
<dbReference type="EMBL" id="FNQG01000010">
    <property type="protein sequence ID" value="SEA19821.1"/>
    <property type="molecule type" value="Genomic_DNA"/>
</dbReference>
<dbReference type="CDD" id="cd17478">
    <property type="entry name" value="MFS_FsR"/>
    <property type="match status" value="1"/>
</dbReference>
<evidence type="ECO:0000256" key="5">
    <source>
        <dbReference type="ARBA" id="ARBA00023136"/>
    </source>
</evidence>
<feature type="transmembrane region" description="Helical" evidence="6">
    <location>
        <begin position="358"/>
        <end position="381"/>
    </location>
</feature>
<dbReference type="GO" id="GO:0022857">
    <property type="term" value="F:transmembrane transporter activity"/>
    <property type="evidence" value="ECO:0007669"/>
    <property type="project" value="InterPro"/>
</dbReference>
<dbReference type="OrthoDB" id="9770492at2"/>
<dbReference type="InterPro" id="IPR036259">
    <property type="entry name" value="MFS_trans_sf"/>
</dbReference>
<dbReference type="SUPFAM" id="SSF103473">
    <property type="entry name" value="MFS general substrate transporter"/>
    <property type="match status" value="1"/>
</dbReference>
<keyword evidence="4 6" id="KW-1133">Transmembrane helix</keyword>
<dbReference type="GO" id="GO:0005886">
    <property type="term" value="C:plasma membrane"/>
    <property type="evidence" value="ECO:0007669"/>
    <property type="project" value="UniProtKB-SubCell"/>
</dbReference>
<feature type="transmembrane region" description="Helical" evidence="6">
    <location>
        <begin position="160"/>
        <end position="180"/>
    </location>
</feature>
<feature type="domain" description="Major facilitator superfamily (MFS) profile" evidence="7">
    <location>
        <begin position="5"/>
        <end position="386"/>
    </location>
</feature>
<feature type="transmembrane region" description="Helical" evidence="6">
    <location>
        <begin position="328"/>
        <end position="352"/>
    </location>
</feature>
<evidence type="ECO:0000256" key="4">
    <source>
        <dbReference type="ARBA" id="ARBA00022989"/>
    </source>
</evidence>
<organism evidence="8 9">
    <name type="scientific">Selenomonas ruminantium</name>
    <dbReference type="NCBI Taxonomy" id="971"/>
    <lineage>
        <taxon>Bacteria</taxon>
        <taxon>Bacillati</taxon>
        <taxon>Bacillota</taxon>
        <taxon>Negativicutes</taxon>
        <taxon>Selenomonadales</taxon>
        <taxon>Selenomonadaceae</taxon>
        <taxon>Selenomonas</taxon>
    </lineage>
</organism>
<dbReference type="AlphaFoldDB" id="A0A1H3Z8Y1"/>
<evidence type="ECO:0000313" key="8">
    <source>
        <dbReference type="EMBL" id="SEA19821.1"/>
    </source>
</evidence>
<gene>
    <name evidence="8" type="ORF">SAMN05660648_02331</name>
</gene>
<accession>A0A1H3Z8Y1</accession>
<sequence>MNKKYLYMLSAGHLSVDINSGSLPALLPFFVSEYGMDYTSIAGLMFASSFLSSIIQPLFGWLADKGSRQWFMVLGVLMAGLSLGVTGFVTNYWSIFAAVTLMGIGSSIFHPEAARNVNAIAGKKKGQGMSIFSVGGNGGFGLGPLLAVFLVTTFGMKGTAFYAIASLFTAAMIALAAPAIHRESARQLAAVTKKATDNPIPRENDWRAFSRLFLVIIFRSTLFTAISSFLPLFCIQVLGASHAVGSATLSIISIAGVLATLVGGLLADRKGYVRTMRYGACLLVPCLAVIVFTQNIWAVYAMLIPMSFAMQGPYAAFVVLGQSYLAKSLGFASGVTLGLSFSLGGIIVPSLGWYADSYGIAAVMLVILAISICCAAATFLLPEPKKA</sequence>
<dbReference type="Gene3D" id="1.20.1250.20">
    <property type="entry name" value="MFS general substrate transporter like domains"/>
    <property type="match status" value="2"/>
</dbReference>
<dbReference type="InterPro" id="IPR011701">
    <property type="entry name" value="MFS"/>
</dbReference>
<keyword evidence="5 6" id="KW-0472">Membrane</keyword>
<feature type="transmembrane region" description="Helical" evidence="6">
    <location>
        <begin position="212"/>
        <end position="238"/>
    </location>
</feature>
<evidence type="ECO:0000256" key="1">
    <source>
        <dbReference type="ARBA" id="ARBA00004651"/>
    </source>
</evidence>
<evidence type="ECO:0000256" key="6">
    <source>
        <dbReference type="SAM" id="Phobius"/>
    </source>
</evidence>
<keyword evidence="3 6" id="KW-0812">Transmembrane</keyword>
<dbReference type="RefSeq" id="WP_074672857.1">
    <property type="nucleotide sequence ID" value="NZ_FNQG01000010.1"/>
</dbReference>
<protein>
    <submittedName>
        <fullName evidence="8">MFS transporter, FSR family, fosmidomycin resistance protein</fullName>
    </submittedName>
</protein>
<feature type="transmembrane region" description="Helical" evidence="6">
    <location>
        <begin position="278"/>
        <end position="297"/>
    </location>
</feature>
<feature type="transmembrane region" description="Helical" evidence="6">
    <location>
        <begin position="41"/>
        <end position="63"/>
    </location>
</feature>
<evidence type="ECO:0000256" key="2">
    <source>
        <dbReference type="ARBA" id="ARBA00022448"/>
    </source>
</evidence>
<name>A0A1H3Z8Y1_SELRU</name>
<feature type="transmembrane region" description="Helical" evidence="6">
    <location>
        <begin position="131"/>
        <end position="154"/>
    </location>
</feature>
<reference evidence="8 9" key="1">
    <citation type="submission" date="2016-10" db="EMBL/GenBank/DDBJ databases">
        <authorList>
            <person name="de Groot N.N."/>
        </authorList>
    </citation>
    <scope>NUCLEOTIDE SEQUENCE [LARGE SCALE GENOMIC DNA]</scope>
    <source>
        <strain evidence="8 9">DSM 2872</strain>
    </source>
</reference>
<dbReference type="InterPro" id="IPR020846">
    <property type="entry name" value="MFS_dom"/>
</dbReference>
<comment type="subcellular location">
    <subcellularLocation>
        <location evidence="1">Cell membrane</location>
        <topology evidence="1">Multi-pass membrane protein</topology>
    </subcellularLocation>
</comment>